<evidence type="ECO:0000259" key="11">
    <source>
        <dbReference type="Pfam" id="PF01170"/>
    </source>
</evidence>
<evidence type="ECO:0000256" key="6">
    <source>
        <dbReference type="ARBA" id="ARBA00022691"/>
    </source>
</evidence>
<sequence length="438" mass="50323">MAKWYLVYLAQSHPGFRKAELESVADLLHIEASFESHDIDHPFMPVLLEDDEQATKLAQRSMFIRGIYELWGEGSDPASLHADVKSKSSHYWPDYMTCSFKFDLVGYQGKRNRKDQVKLFESFAYLAFEGPIKMKEPDEIFTILEEYHVVGREPAATPDRMWLGRQVALGQREFKLLENYHLKHRSYTSTTSFEAELSLITCNIAQAAPGKLLYDPFTGTGSFLVAAAYFGALCFGSDIDVRVLRGKDGKSIKTNFKQYGNGYLLGDVLTMDFTHDAFRKSLQMDTIVCDPPYGIREGVKVCGAKNEQRFVGKESVLVDGQLAHTRRDYIQPKKPYELDALLDDLLQFASERLPIGGRLCFWMPTENDAQQESRIPQHHNLELRYNLVQSFDKWARRLLCYVKRDGDYVGTTLTKDQRTVKNDFRVRYFQGFNKQPST</sequence>
<evidence type="ECO:0000256" key="10">
    <source>
        <dbReference type="PROSITE-ProRule" id="PRU00959"/>
    </source>
</evidence>
<dbReference type="Gene3D" id="3.40.50.150">
    <property type="entry name" value="Vaccinia Virus protein VP39"/>
    <property type="match status" value="1"/>
</dbReference>
<dbReference type="GO" id="GO:0043527">
    <property type="term" value="C:tRNA methyltransferase complex"/>
    <property type="evidence" value="ECO:0007669"/>
    <property type="project" value="UniProtKB-ARBA"/>
</dbReference>
<evidence type="ECO:0000256" key="9">
    <source>
        <dbReference type="ARBA" id="ARBA00066937"/>
    </source>
</evidence>
<accession>A0A1B2J7E2</accession>
<evidence type="ECO:0000256" key="7">
    <source>
        <dbReference type="ARBA" id="ARBA00022694"/>
    </source>
</evidence>
<gene>
    <name evidence="13" type="primary">TRM11</name>
    <name evidence="13" type="ORF">ATY40_BA7500703</name>
</gene>
<comment type="similarity">
    <text evidence="10">Belongs to the class I-like SAM-binding methyltransferase superfamily. TRM11 methyltransferase family.</text>
</comment>
<dbReference type="EC" id="2.1.1.214" evidence="9"/>
<proteinExistence type="inferred from homology"/>
<name>A0A1B2J7E2_PICPA</name>
<evidence type="ECO:0000256" key="4">
    <source>
        <dbReference type="ARBA" id="ARBA00022603"/>
    </source>
</evidence>
<evidence type="ECO:0000259" key="12">
    <source>
        <dbReference type="Pfam" id="PF25904"/>
    </source>
</evidence>
<evidence type="ECO:0000256" key="1">
    <source>
        <dbReference type="ARBA" id="ARBA00004496"/>
    </source>
</evidence>
<keyword evidence="2" id="KW-0963">Cytoplasm</keyword>
<dbReference type="SUPFAM" id="SSF53335">
    <property type="entry name" value="S-adenosyl-L-methionine-dependent methyltransferases"/>
    <property type="match status" value="1"/>
</dbReference>
<dbReference type="GO" id="GO:0005737">
    <property type="term" value="C:cytoplasm"/>
    <property type="evidence" value="ECO:0007669"/>
    <property type="project" value="UniProtKB-SubCell"/>
</dbReference>
<dbReference type="InterPro" id="IPR029063">
    <property type="entry name" value="SAM-dependent_MTases_sf"/>
</dbReference>
<feature type="domain" description="tRNA (guanine(10)-N(2))-methyltransferase TRMT11 N-terminal" evidence="12">
    <location>
        <begin position="5"/>
        <end position="172"/>
    </location>
</feature>
<dbReference type="InterPro" id="IPR002052">
    <property type="entry name" value="DNA_methylase_N6_adenine_CS"/>
</dbReference>
<keyword evidence="4 10" id="KW-0489">Methyltransferase</keyword>
<keyword evidence="7 10" id="KW-0819">tRNA processing</keyword>
<evidence type="ECO:0000256" key="3">
    <source>
        <dbReference type="ARBA" id="ARBA00022555"/>
    </source>
</evidence>
<evidence type="ECO:0000256" key="8">
    <source>
        <dbReference type="ARBA" id="ARBA00022884"/>
    </source>
</evidence>
<evidence type="ECO:0000256" key="5">
    <source>
        <dbReference type="ARBA" id="ARBA00022679"/>
    </source>
</evidence>
<dbReference type="InterPro" id="IPR059073">
    <property type="entry name" value="TRMT11_N"/>
</dbReference>
<dbReference type="EMBL" id="CP014584">
    <property type="protein sequence ID" value="ANZ73872.1"/>
    <property type="molecule type" value="Genomic_DNA"/>
</dbReference>
<reference evidence="13 14" key="1">
    <citation type="submission" date="2016-02" db="EMBL/GenBank/DDBJ databases">
        <title>Comparative genomic and transcriptomic foundation for Pichia pastoris.</title>
        <authorList>
            <person name="Love K.R."/>
            <person name="Shah K.A."/>
            <person name="Whittaker C.A."/>
            <person name="Wu J."/>
            <person name="Bartlett M.C."/>
            <person name="Ma D."/>
            <person name="Leeson R.L."/>
            <person name="Priest M."/>
            <person name="Young S.K."/>
            <person name="Love J.C."/>
        </authorList>
    </citation>
    <scope>NUCLEOTIDE SEQUENCE [LARGE SCALE GENOMIC DNA]</scope>
    <source>
        <strain evidence="13 14">ATCC 28485</strain>
    </source>
</reference>
<dbReference type="PIRSF" id="PIRSF017259">
    <property type="entry name" value="tRNA_mtfrase_TRM11"/>
    <property type="match status" value="1"/>
</dbReference>
<protein>
    <recommendedName>
        <fullName evidence="9">tRNA (guanine(10)-N(2))-methyltransferase</fullName>
        <ecNumber evidence="9">2.1.1.214</ecNumber>
    </recommendedName>
</protein>
<dbReference type="PROSITE" id="PS51627">
    <property type="entry name" value="SAM_MT_TRM11"/>
    <property type="match status" value="1"/>
</dbReference>
<organism evidence="13 14">
    <name type="scientific">Komagataella pastoris</name>
    <name type="common">Yeast</name>
    <name type="synonym">Pichia pastoris</name>
    <dbReference type="NCBI Taxonomy" id="4922"/>
    <lineage>
        <taxon>Eukaryota</taxon>
        <taxon>Fungi</taxon>
        <taxon>Dikarya</taxon>
        <taxon>Ascomycota</taxon>
        <taxon>Saccharomycotina</taxon>
        <taxon>Pichiomycetes</taxon>
        <taxon>Pichiales</taxon>
        <taxon>Pichiaceae</taxon>
        <taxon>Komagataella</taxon>
    </lineage>
</organism>
<dbReference type="GO" id="GO:0160102">
    <property type="term" value="F:tRNA (guanine(10)-N2)-methyltransferase activity"/>
    <property type="evidence" value="ECO:0007669"/>
    <property type="project" value="UniProtKB-EC"/>
</dbReference>
<comment type="subcellular location">
    <subcellularLocation>
        <location evidence="1">Cytoplasm</location>
    </subcellularLocation>
</comment>
<dbReference type="OrthoDB" id="296065at2759"/>
<dbReference type="PROSITE" id="PS00092">
    <property type="entry name" value="N6_MTASE"/>
    <property type="match status" value="1"/>
</dbReference>
<dbReference type="Proteomes" id="UP000094565">
    <property type="component" value="Chromosome 1"/>
</dbReference>
<evidence type="ECO:0000313" key="14">
    <source>
        <dbReference type="Proteomes" id="UP000094565"/>
    </source>
</evidence>
<keyword evidence="8 10" id="KW-0694">RNA-binding</keyword>
<dbReference type="Pfam" id="PF01170">
    <property type="entry name" value="UPF0020"/>
    <property type="match status" value="1"/>
</dbReference>
<dbReference type="GO" id="GO:0008033">
    <property type="term" value="P:tRNA processing"/>
    <property type="evidence" value="ECO:0007669"/>
    <property type="project" value="UniProtKB-UniRule"/>
</dbReference>
<feature type="domain" description="Ribosomal RNA large subunit methyltransferase K/L-like methyltransferase" evidence="11">
    <location>
        <begin position="185"/>
        <end position="298"/>
    </location>
</feature>
<dbReference type="GO" id="GO:0032259">
    <property type="term" value="P:methylation"/>
    <property type="evidence" value="ECO:0007669"/>
    <property type="project" value="UniProtKB-UniRule"/>
</dbReference>
<evidence type="ECO:0000313" key="13">
    <source>
        <dbReference type="EMBL" id="ANZ73872.1"/>
    </source>
</evidence>
<dbReference type="InterPro" id="IPR016691">
    <property type="entry name" value="TRMT11"/>
</dbReference>
<dbReference type="PANTHER" id="PTHR13370:SF3">
    <property type="entry name" value="TRNA (GUANINE(10)-N2)-METHYLTRANSFERASE HOMOLOG"/>
    <property type="match status" value="1"/>
</dbReference>
<dbReference type="GO" id="GO:0000049">
    <property type="term" value="F:tRNA binding"/>
    <property type="evidence" value="ECO:0007669"/>
    <property type="project" value="UniProtKB-UniRule"/>
</dbReference>
<dbReference type="InterPro" id="IPR000241">
    <property type="entry name" value="RlmKL-like_Mtase"/>
</dbReference>
<keyword evidence="3 10" id="KW-0820">tRNA-binding</keyword>
<dbReference type="AlphaFoldDB" id="A0A1B2J7E2"/>
<keyword evidence="5 10" id="KW-0808">Transferase</keyword>
<keyword evidence="14" id="KW-1185">Reference proteome</keyword>
<keyword evidence="6 10" id="KW-0949">S-adenosyl-L-methionine</keyword>
<dbReference type="PANTHER" id="PTHR13370">
    <property type="entry name" value="RNA METHYLASE-RELATED"/>
    <property type="match status" value="1"/>
</dbReference>
<evidence type="ECO:0000256" key="2">
    <source>
        <dbReference type="ARBA" id="ARBA00022490"/>
    </source>
</evidence>
<dbReference type="FunFam" id="3.40.50.150:FF:000260">
    <property type="entry name" value="RNA methylase family protein"/>
    <property type="match status" value="1"/>
</dbReference>
<dbReference type="Pfam" id="PF25904">
    <property type="entry name" value="Tmrp11_N"/>
    <property type="match status" value="1"/>
</dbReference>